<name>A0A0G1MR63_9BACT</name>
<evidence type="ECO:0000256" key="1">
    <source>
        <dbReference type="SAM" id="Phobius"/>
    </source>
</evidence>
<dbReference type="AlphaFoldDB" id="A0A0G1MR63"/>
<comment type="caution">
    <text evidence="2">The sequence shown here is derived from an EMBL/GenBank/DDBJ whole genome shotgun (WGS) entry which is preliminary data.</text>
</comment>
<accession>A0A0G1MR63</accession>
<protein>
    <recommendedName>
        <fullName evidence="4">Glycosyltransferase RgtA/B/C/D-like domain-containing protein</fullName>
    </recommendedName>
</protein>
<keyword evidence="1" id="KW-0812">Transmembrane</keyword>
<evidence type="ECO:0000313" key="3">
    <source>
        <dbReference type="Proteomes" id="UP000034329"/>
    </source>
</evidence>
<sequence>MKVRLKKLLYLAAFSLIPTFLIWLPFFARLPSFWKIPLPQQGLATIVANYDGPLYIVAAKTLYNKELIKANYQFPLPTEYYTAHFPLFPLLIRIFANPLNYPYAMLAVTLVSSFLAIYFFYKLTGDMFLTFLFS</sequence>
<reference evidence="2 3" key="1">
    <citation type="journal article" date="2015" name="Nature">
        <title>rRNA introns, odd ribosomes, and small enigmatic genomes across a large radiation of phyla.</title>
        <authorList>
            <person name="Brown C.T."/>
            <person name="Hug L.A."/>
            <person name="Thomas B.C."/>
            <person name="Sharon I."/>
            <person name="Castelle C.J."/>
            <person name="Singh A."/>
            <person name="Wilkins M.J."/>
            <person name="Williams K.H."/>
            <person name="Banfield J.F."/>
        </authorList>
    </citation>
    <scope>NUCLEOTIDE SEQUENCE [LARGE SCALE GENOMIC DNA]</scope>
</reference>
<organism evidence="2 3">
    <name type="scientific">Candidatus Woesebacteria bacterium GW2011_GWB1_45_5</name>
    <dbReference type="NCBI Taxonomy" id="1618581"/>
    <lineage>
        <taxon>Bacteria</taxon>
        <taxon>Candidatus Woeseibacteriota</taxon>
    </lineage>
</organism>
<evidence type="ECO:0008006" key="4">
    <source>
        <dbReference type="Google" id="ProtNLM"/>
    </source>
</evidence>
<keyword evidence="1" id="KW-0472">Membrane</keyword>
<gene>
    <name evidence="2" type="ORF">UX13_C0002G0001</name>
</gene>
<proteinExistence type="predicted"/>
<dbReference type="Proteomes" id="UP000034329">
    <property type="component" value="Unassembled WGS sequence"/>
</dbReference>
<feature type="transmembrane region" description="Helical" evidence="1">
    <location>
        <begin position="101"/>
        <end position="121"/>
    </location>
</feature>
<evidence type="ECO:0000313" key="2">
    <source>
        <dbReference type="EMBL" id="KKU10846.1"/>
    </source>
</evidence>
<feature type="transmembrane region" description="Helical" evidence="1">
    <location>
        <begin position="7"/>
        <end position="28"/>
    </location>
</feature>
<feature type="non-terminal residue" evidence="2">
    <location>
        <position position="134"/>
    </location>
</feature>
<keyword evidence="1" id="KW-1133">Transmembrane helix</keyword>
<dbReference type="EMBL" id="LCLA01000002">
    <property type="protein sequence ID" value="KKU10846.1"/>
    <property type="molecule type" value="Genomic_DNA"/>
</dbReference>